<comment type="caution">
    <text evidence="1">The sequence shown here is derived from an EMBL/GenBank/DDBJ whole genome shotgun (WGS) entry which is preliminary data.</text>
</comment>
<proteinExistence type="predicted"/>
<evidence type="ECO:0000313" key="1">
    <source>
        <dbReference type="EMBL" id="EFL53111.1"/>
    </source>
</evidence>
<gene>
    <name evidence="1" type="ORF">DesfrDRAFT_0159</name>
</gene>
<reference evidence="1 2" key="1">
    <citation type="submission" date="2010-08" db="EMBL/GenBank/DDBJ databases">
        <title>The draft genome of Desulfovibrio fructosovorans JJ.</title>
        <authorList>
            <consortium name="US DOE Joint Genome Institute (JGI-PGF)"/>
            <person name="Lucas S."/>
            <person name="Copeland A."/>
            <person name="Lapidus A."/>
            <person name="Cheng J.-F."/>
            <person name="Bruce D."/>
            <person name="Goodwin L."/>
            <person name="Pitluck S."/>
            <person name="Land M.L."/>
            <person name="Hauser L."/>
            <person name="Chang Y.-J."/>
            <person name="Jeffries C."/>
            <person name="Wall J.D."/>
            <person name="Stahl D.A."/>
            <person name="Arkin A.P."/>
            <person name="Dehal P."/>
            <person name="Stolyar S.M."/>
            <person name="Hazen T.C."/>
            <person name="Woyke T.J."/>
        </authorList>
    </citation>
    <scope>NUCLEOTIDE SEQUENCE [LARGE SCALE GENOMIC DNA]</scope>
    <source>
        <strain evidence="1 2">JJ</strain>
    </source>
</reference>
<protein>
    <submittedName>
        <fullName evidence="1">Uncharacterized protein</fullName>
    </submittedName>
</protein>
<name>E1JRB0_SOLFR</name>
<dbReference type="EMBL" id="AECZ01000001">
    <property type="protein sequence ID" value="EFL53111.1"/>
    <property type="molecule type" value="Genomic_DNA"/>
</dbReference>
<organism evidence="1 2">
    <name type="scientific">Solidesulfovibrio fructosivorans JJ]</name>
    <dbReference type="NCBI Taxonomy" id="596151"/>
    <lineage>
        <taxon>Bacteria</taxon>
        <taxon>Pseudomonadati</taxon>
        <taxon>Thermodesulfobacteriota</taxon>
        <taxon>Desulfovibrionia</taxon>
        <taxon>Desulfovibrionales</taxon>
        <taxon>Desulfovibrionaceae</taxon>
        <taxon>Solidesulfovibrio</taxon>
    </lineage>
</organism>
<evidence type="ECO:0000313" key="2">
    <source>
        <dbReference type="Proteomes" id="UP000006250"/>
    </source>
</evidence>
<dbReference type="Proteomes" id="UP000006250">
    <property type="component" value="Unassembled WGS sequence"/>
</dbReference>
<keyword evidence="2" id="KW-1185">Reference proteome</keyword>
<sequence>MGAAKQTMLVRVGKDTDCPTSLLEFPKQDVDPGEAVTIRVWAPDPALLTGLRLDAGLTSLGTGSPNVWPGQTTCKYFDFEGDNEAQRFDYPVTGVSRVIAFSPLYGISDAGGITTLAPAGADITGLFHRRGYACLVPAAGLPKLYGTVHAVGVRAPYCREWAWTSPADPRGAQWFFLWEDGELTHRFSLTLSEDPDDTSICFTDIKIRVIDRRTAGAVLGANVVLGGVSVGQTDQRYGFVKVFRHLSGTFPIVVTKAGYTASNADSYTDNDRITIPPAGGEVRVKIGGYA</sequence>
<dbReference type="STRING" id="596151.DesfrDRAFT_0159"/>
<dbReference type="AlphaFoldDB" id="E1JRB0"/>
<accession>E1JRB0</accession>
<dbReference type="RefSeq" id="WP_005990175.1">
    <property type="nucleotide sequence ID" value="NZ_AECZ01000001.1"/>
</dbReference>